<gene>
    <name evidence="3" type="ORF">L1O03_05345</name>
</gene>
<dbReference type="InterPro" id="IPR050313">
    <property type="entry name" value="Carb_Metab_HTH_regulators"/>
</dbReference>
<keyword evidence="4" id="KW-1185">Reference proteome</keyword>
<dbReference type="InterPro" id="IPR036390">
    <property type="entry name" value="WH_DNA-bd_sf"/>
</dbReference>
<dbReference type="PANTHER" id="PTHR30363">
    <property type="entry name" value="HTH-TYPE TRANSCRIPTIONAL REGULATOR SRLR-RELATED"/>
    <property type="match status" value="1"/>
</dbReference>
<reference evidence="3" key="1">
    <citation type="submission" date="2022-01" db="EMBL/GenBank/DDBJ databases">
        <title>Corynebacterium sp. nov isolated from isolated from the feces of the greater white-fronted geese (Anser albifrons) at Poyang Lake, PR China.</title>
        <authorList>
            <person name="Liu Q."/>
        </authorList>
    </citation>
    <scope>NUCLEOTIDE SEQUENCE</scope>
    <source>
        <strain evidence="3">JCM 32435</strain>
    </source>
</reference>
<dbReference type="RefSeq" id="WP_236118391.1">
    <property type="nucleotide sequence ID" value="NZ_JAKGSI010000002.1"/>
</dbReference>
<protein>
    <submittedName>
        <fullName evidence="3">Transcriptional regulator</fullName>
    </submittedName>
</protein>
<dbReference type="Pfam" id="PF12802">
    <property type="entry name" value="MarR_2"/>
    <property type="match status" value="1"/>
</dbReference>
<evidence type="ECO:0000256" key="1">
    <source>
        <dbReference type="SAM" id="MobiDB-lite"/>
    </source>
</evidence>
<feature type="region of interest" description="Disordered" evidence="1">
    <location>
        <begin position="64"/>
        <end position="83"/>
    </location>
</feature>
<proteinExistence type="predicted"/>
<dbReference type="InterPro" id="IPR036388">
    <property type="entry name" value="WH-like_DNA-bd_sf"/>
</dbReference>
<dbReference type="Proteomes" id="UP001139336">
    <property type="component" value="Unassembled WGS sequence"/>
</dbReference>
<dbReference type="SUPFAM" id="SSF46785">
    <property type="entry name" value="Winged helix' DNA-binding domain"/>
    <property type="match status" value="1"/>
</dbReference>
<dbReference type="Gene3D" id="1.10.10.10">
    <property type="entry name" value="Winged helix-like DNA-binding domain superfamily/Winged helix DNA-binding domain"/>
    <property type="match status" value="1"/>
</dbReference>
<dbReference type="AlphaFoldDB" id="A0A9X1U0L1"/>
<feature type="domain" description="HTH marR-type" evidence="2">
    <location>
        <begin position="20"/>
        <end position="70"/>
    </location>
</feature>
<dbReference type="PANTHER" id="PTHR30363:SF28">
    <property type="entry name" value="TRANSCRIPTIONAL REGULATORY PROTEIN-RELATED"/>
    <property type="match status" value="1"/>
</dbReference>
<evidence type="ECO:0000313" key="3">
    <source>
        <dbReference type="EMBL" id="MCF4006603.1"/>
    </source>
</evidence>
<evidence type="ECO:0000313" key="4">
    <source>
        <dbReference type="Proteomes" id="UP001139336"/>
    </source>
</evidence>
<dbReference type="EMBL" id="JAKGSI010000002">
    <property type="protein sequence ID" value="MCF4006603.1"/>
    <property type="molecule type" value="Genomic_DNA"/>
</dbReference>
<evidence type="ECO:0000259" key="2">
    <source>
        <dbReference type="Pfam" id="PF12802"/>
    </source>
</evidence>
<sequence length="239" mass="26110">MRSSSRKPETRSVDGDTRRHIMLDLLHHGPVTVSDVGERLGLSAAGVRRHLDILVDEGMAEAVEARRPRRTRTAAPGEAQRGRPAKRFRLTDKGRDQFGHSYDMLAVAALRALRESGGSEAVRAFARQRVEEILSSLDPDELKDQPTEDTAQALVDAFCEHGYATTMTNAAGGVQICQHHCPISQVAAEFPEICEAEHEIVAELTGRHTQTLASIADGHGICTTNIPLTPIDHSPIERS</sequence>
<comment type="caution">
    <text evidence="3">The sequence shown here is derived from an EMBL/GenBank/DDBJ whole genome shotgun (WGS) entry which is preliminary data.</text>
</comment>
<organism evidence="3 4">
    <name type="scientific">Corynebacterium uropygiale</name>
    <dbReference type="NCBI Taxonomy" id="1775911"/>
    <lineage>
        <taxon>Bacteria</taxon>
        <taxon>Bacillati</taxon>
        <taxon>Actinomycetota</taxon>
        <taxon>Actinomycetes</taxon>
        <taxon>Mycobacteriales</taxon>
        <taxon>Corynebacteriaceae</taxon>
        <taxon>Corynebacterium</taxon>
    </lineage>
</organism>
<dbReference type="InterPro" id="IPR011991">
    <property type="entry name" value="ArsR-like_HTH"/>
</dbReference>
<dbReference type="CDD" id="cd00090">
    <property type="entry name" value="HTH_ARSR"/>
    <property type="match status" value="1"/>
</dbReference>
<accession>A0A9X1U0L1</accession>
<name>A0A9X1U0L1_9CORY</name>
<dbReference type="InterPro" id="IPR000835">
    <property type="entry name" value="HTH_MarR-typ"/>
</dbReference>